<dbReference type="InterPro" id="IPR036388">
    <property type="entry name" value="WH-like_DNA-bd_sf"/>
</dbReference>
<keyword evidence="1" id="KW-0808">Transferase</keyword>
<comment type="subunit">
    <text evidence="1">Component of the Smc5-Smc6 complex.</text>
</comment>
<dbReference type="InterPro" id="IPR011513">
    <property type="entry name" value="Nse1"/>
</dbReference>
<keyword evidence="4" id="KW-1185">Reference proteome</keyword>
<keyword evidence="1" id="KW-0539">Nucleus</keyword>
<dbReference type="GO" id="GO:0008270">
    <property type="term" value="F:zinc ion binding"/>
    <property type="evidence" value="ECO:0007669"/>
    <property type="project" value="UniProtKB-KW"/>
</dbReference>
<proteinExistence type="inferred from homology"/>
<evidence type="ECO:0000256" key="1">
    <source>
        <dbReference type="RuleBase" id="RU368018"/>
    </source>
</evidence>
<comment type="catalytic activity">
    <reaction evidence="1">
        <text>S-ubiquitinyl-[E2 ubiquitin-conjugating enzyme]-L-cysteine + [acceptor protein]-L-lysine = [E2 ubiquitin-conjugating enzyme]-L-cysteine + N(6)-ubiquitinyl-[acceptor protein]-L-lysine.</text>
        <dbReference type="EC" id="2.3.2.27"/>
    </reaction>
</comment>
<name>A0A836CCR2_9STRA</name>
<dbReference type="AlphaFoldDB" id="A0A836CCR2"/>
<dbReference type="GO" id="GO:0061630">
    <property type="term" value="F:ubiquitin protein ligase activity"/>
    <property type="evidence" value="ECO:0007669"/>
    <property type="project" value="UniProtKB-EC"/>
</dbReference>
<comment type="subcellular location">
    <subcellularLocation>
        <location evidence="1">Nucleus</location>
    </subcellularLocation>
</comment>
<keyword evidence="1" id="KW-0227">DNA damage</keyword>
<evidence type="ECO:0000256" key="2">
    <source>
        <dbReference type="SAM" id="MobiDB-lite"/>
    </source>
</evidence>
<comment type="similarity">
    <text evidence="1">Belongs to the NSE1 family.</text>
</comment>
<dbReference type="GO" id="GO:0005634">
    <property type="term" value="C:nucleus"/>
    <property type="evidence" value="ECO:0007669"/>
    <property type="project" value="UniProtKB-SubCell"/>
</dbReference>
<gene>
    <name evidence="3" type="ORF">JKP88DRAFT_349171</name>
</gene>
<dbReference type="PANTHER" id="PTHR20973">
    <property type="entry name" value="NON-SMC ELEMENT 1-RELATED"/>
    <property type="match status" value="1"/>
</dbReference>
<comment type="caution">
    <text evidence="3">The sequence shown here is derived from an EMBL/GenBank/DDBJ whole genome shotgun (WGS) entry which is preliminary data.</text>
</comment>
<dbReference type="Gene3D" id="1.10.10.10">
    <property type="entry name" value="Winged helix-like DNA-binding domain superfamily/Winged helix DNA-binding domain"/>
    <property type="match status" value="1"/>
</dbReference>
<keyword evidence="1" id="KW-0479">Metal-binding</keyword>
<dbReference type="EC" id="2.3.2.27" evidence="1"/>
<keyword evidence="1" id="KW-0863">Zinc-finger</keyword>
<feature type="region of interest" description="Disordered" evidence="2">
    <location>
        <begin position="1"/>
        <end position="37"/>
    </location>
</feature>
<keyword evidence="1" id="KW-0234">DNA repair</keyword>
<sequence>MARAKRKASQQPEEEEEVNDNEEASQEATPTQRHNGEVLPDAVKAFLQIIMSRGALTQAQAEEALGTAIQSFGGAALNLDAVLRRANAQLKLMDLEIKGTRLQGGGGHVIYYAMANMNADEISKKHGTTMSSWRLDAFNTILDAFKPEEGATTVATGGYPVLSYDHMRTLKPKTATEVDYATFVQKLANDMWLKMEDKRGKSYSLGPRTYIELRMLLEARAIACPQLLLY</sequence>
<dbReference type="Gene3D" id="3.90.1150.220">
    <property type="match status" value="1"/>
</dbReference>
<dbReference type="Pfam" id="PF07574">
    <property type="entry name" value="SMC_Nse1"/>
    <property type="match status" value="1"/>
</dbReference>
<organism evidence="3 4">
    <name type="scientific">Tribonema minus</name>
    <dbReference type="NCBI Taxonomy" id="303371"/>
    <lineage>
        <taxon>Eukaryota</taxon>
        <taxon>Sar</taxon>
        <taxon>Stramenopiles</taxon>
        <taxon>Ochrophyta</taxon>
        <taxon>PX clade</taxon>
        <taxon>Xanthophyceae</taxon>
        <taxon>Tribonematales</taxon>
        <taxon>Tribonemataceae</taxon>
        <taxon>Tribonema</taxon>
    </lineage>
</organism>
<dbReference type="EMBL" id="JAFCMP010000312">
    <property type="protein sequence ID" value="KAG5181585.1"/>
    <property type="molecule type" value="Genomic_DNA"/>
</dbReference>
<dbReference type="Proteomes" id="UP000664859">
    <property type="component" value="Unassembled WGS sequence"/>
</dbReference>
<accession>A0A836CCR2</accession>
<dbReference type="PANTHER" id="PTHR20973:SF0">
    <property type="entry name" value="NON-STRUCTURAL MAINTENANCE OF CHROMOSOMES ELEMENT 1 HOMOLOG"/>
    <property type="match status" value="1"/>
</dbReference>
<protein>
    <recommendedName>
        <fullName evidence="1">Non-structural maintenance of chromosomes element 1 homolog</fullName>
        <ecNumber evidence="1">2.3.2.27</ecNumber>
    </recommendedName>
</protein>
<feature type="compositionally biased region" description="Acidic residues" evidence="2">
    <location>
        <begin position="12"/>
        <end position="25"/>
    </location>
</feature>
<keyword evidence="1" id="KW-0233">DNA recombination</keyword>
<evidence type="ECO:0000313" key="3">
    <source>
        <dbReference type="EMBL" id="KAG5181585.1"/>
    </source>
</evidence>
<keyword evidence="1" id="KW-0862">Zinc</keyword>
<reference evidence="3" key="1">
    <citation type="submission" date="2021-02" db="EMBL/GenBank/DDBJ databases">
        <title>First Annotated Genome of the Yellow-green Alga Tribonema minus.</title>
        <authorList>
            <person name="Mahan K.M."/>
        </authorList>
    </citation>
    <scope>NUCLEOTIDE SEQUENCE</scope>
    <source>
        <strain evidence="3">UTEX B ZZ1240</strain>
    </source>
</reference>
<dbReference type="GO" id="GO:0000724">
    <property type="term" value="P:double-strand break repair via homologous recombination"/>
    <property type="evidence" value="ECO:0007669"/>
    <property type="project" value="TreeGrafter"/>
</dbReference>
<evidence type="ECO:0000313" key="4">
    <source>
        <dbReference type="Proteomes" id="UP000664859"/>
    </source>
</evidence>
<keyword evidence="1" id="KW-0833">Ubl conjugation pathway</keyword>
<dbReference type="GO" id="GO:0030915">
    <property type="term" value="C:Smc5-Smc6 complex"/>
    <property type="evidence" value="ECO:0007669"/>
    <property type="project" value="UniProtKB-UniRule"/>
</dbReference>